<sequence>MPSEDQLKALSKFIDDCNGIFASTIPEELESLDDALFKTVETVDKCPNCGADILGPVEIDGEKVASCQGECGKIPHQETAHHKLDLNSVLELFSNRLGHEVTEDDVDTRPMPLYARTHLGDSLRLNLVCNTDRLEESVEKLFADAVRNSHVNAIVAPKSTLENIYQLAAEYPVASFAPAFSICMLDEPSAVVEVIENAVGQRDQSDEIITQSDLQDEELAATIENNPGAIRTELAYSRVRREASLSPTTLGDYFERVCHAALMSLNISTKPLGESGKNVADLAFKFPSNNKRHGEEILGIVDTKSNGEKNLSEEKIADKHRDYIWQTTSDRFENSHVAHVFVVFDMDGLDANEIDWYHLIQEEYRNAGVDGTMVILYASALSQMVQIAQSPLQTNELNLATDGMHEVFRPFFHSGKFQHSVEDEVRWTTRVDPNTSDKEAYINRYKECENLIVVLPEMVRKRYSNITDSDWIGDDEAALNRYPNPDY</sequence>
<accession>A0A558GDH2</accession>
<dbReference type="AlphaFoldDB" id="A0A558GDH2"/>
<evidence type="ECO:0000313" key="1">
    <source>
        <dbReference type="EMBL" id="QIB79544.1"/>
    </source>
</evidence>
<dbReference type="GeneID" id="44084965"/>
<dbReference type="KEGG" id="hale:G3A49_16110"/>
<dbReference type="EMBL" id="CP048738">
    <property type="protein sequence ID" value="QIB79544.1"/>
    <property type="molecule type" value="Genomic_DNA"/>
</dbReference>
<accession>A0A6C0UVR3</accession>
<evidence type="ECO:0000313" key="3">
    <source>
        <dbReference type="Proteomes" id="UP000320212"/>
    </source>
</evidence>
<reference evidence="1 4" key="2">
    <citation type="submission" date="2020-02" db="EMBL/GenBank/DDBJ databases">
        <title>Whole genome sequence of Haloferax alexandrinus pws1.</title>
        <authorList>
            <person name="Verma D.K."/>
            <person name="Gopal K."/>
            <person name="Prasad E.S."/>
        </authorList>
    </citation>
    <scope>NUCLEOTIDE SEQUENCE [LARGE SCALE GENOMIC DNA]</scope>
    <source>
        <strain evidence="4">wsp1</strain>
        <strain evidence="1">Wsp1</strain>
    </source>
</reference>
<dbReference type="Proteomes" id="UP000465667">
    <property type="component" value="Chromosome"/>
</dbReference>
<name>A0A558GDH2_HALVO</name>
<protein>
    <submittedName>
        <fullName evidence="2">Uncharacterized protein</fullName>
    </submittedName>
</protein>
<organism evidence="2 3">
    <name type="scientific">Haloferax volcanii</name>
    <name type="common">Halobacterium volcanii</name>
    <dbReference type="NCBI Taxonomy" id="2246"/>
    <lineage>
        <taxon>Archaea</taxon>
        <taxon>Methanobacteriati</taxon>
        <taxon>Methanobacteriota</taxon>
        <taxon>Stenosarchaea group</taxon>
        <taxon>Halobacteria</taxon>
        <taxon>Halobacteriales</taxon>
        <taxon>Haloferacaceae</taxon>
        <taxon>Haloferax</taxon>
    </lineage>
</organism>
<dbReference type="Proteomes" id="UP000320212">
    <property type="component" value="Unassembled WGS sequence"/>
</dbReference>
<dbReference type="EMBL" id="VMTR01000016">
    <property type="protein sequence ID" value="TVT95821.1"/>
    <property type="molecule type" value="Genomic_DNA"/>
</dbReference>
<gene>
    <name evidence="2" type="ORF">FQA18_04305</name>
    <name evidence="1" type="ORF">G3A49_16110</name>
</gene>
<evidence type="ECO:0000313" key="4">
    <source>
        <dbReference type="Proteomes" id="UP000465667"/>
    </source>
</evidence>
<evidence type="ECO:0000313" key="2">
    <source>
        <dbReference type="EMBL" id="TVT95821.1"/>
    </source>
</evidence>
<dbReference type="RefSeq" id="WP_144858492.1">
    <property type="nucleotide sequence ID" value="NZ_CP048738.1"/>
</dbReference>
<reference evidence="2 3" key="1">
    <citation type="submission" date="2019-07" db="EMBL/GenBank/DDBJ databases">
        <title>Draft genome sequence of Haloferax volcanii SS0101, isolated from salt farm in Samut Sakhon, Thailand.</title>
        <authorList>
            <person name="Wanthongcharoen S."/>
            <person name="Yamprayoonswat W."/>
            <person name="Ruangsuj P."/>
            <person name="Thongpramul N."/>
            <person name="Jumpathong W."/>
            <person name="Sittihan S."/>
            <person name="Kanjanavas P."/>
            <person name="Yasawong M."/>
        </authorList>
    </citation>
    <scope>NUCLEOTIDE SEQUENCE [LARGE SCALE GENOMIC DNA]</scope>
    <source>
        <strain evidence="2 3">SS0101</strain>
    </source>
</reference>
<proteinExistence type="predicted"/>